<evidence type="ECO:0000313" key="5">
    <source>
        <dbReference type="Proteomes" id="UP000509684"/>
    </source>
</evidence>
<accession>A0A080ME26</accession>
<dbReference type="EMBL" id="JDST02000084">
    <property type="protein sequence ID" value="KFB75479.1"/>
    <property type="molecule type" value="Genomic_DNA"/>
</dbReference>
<gene>
    <name evidence="2" type="ORF">AW06_003471</name>
    <name evidence="3" type="ORF">HWD57_11985</name>
</gene>
<reference evidence="3 5" key="2">
    <citation type="journal article" date="2019" name="Microbiome">
        <title>Annotated bacterial chromosomes from frame-shift-corrected long-read metagenomic data.</title>
        <authorList>
            <person name="Arumugam K."/>
            <person name="Bagci C."/>
            <person name="Bessarab I."/>
            <person name="Beier S."/>
            <person name="Buchfink B."/>
            <person name="Gorska A."/>
            <person name="Qiu G."/>
            <person name="Huson D.H."/>
            <person name="Williams R.B.H."/>
        </authorList>
    </citation>
    <scope>NUCLEOTIDE SEQUENCE [LARGE SCALE GENOMIC DNA]</scope>
    <source>
        <strain evidence="3">SSA1</strain>
    </source>
</reference>
<reference evidence="3" key="3">
    <citation type="submission" date="2020-06" db="EMBL/GenBank/DDBJ databases">
        <authorList>
            <person name="Arumugam K."/>
            <person name="Besarab I."/>
            <person name="Haryono M."/>
            <person name="Bagci C."/>
            <person name="Beier S."/>
            <person name="Buchfink B."/>
            <person name="Gorska A."/>
            <person name="Qiu G."/>
            <person name="Huson D.H."/>
            <person name="Williams R.B."/>
        </authorList>
    </citation>
    <scope>NUCLEOTIDE SEQUENCE</scope>
    <source>
        <strain evidence="3">SSA1</strain>
    </source>
</reference>
<name>A0A080ME26_9PROT</name>
<keyword evidence="4" id="KW-1185">Reference proteome</keyword>
<dbReference type="EMBL" id="CP058708">
    <property type="protein sequence ID" value="QLH50423.1"/>
    <property type="molecule type" value="Genomic_DNA"/>
</dbReference>
<proteinExistence type="predicted"/>
<evidence type="ECO:0000256" key="1">
    <source>
        <dbReference type="SAM" id="Coils"/>
    </source>
</evidence>
<feature type="coiled-coil region" evidence="1">
    <location>
        <begin position="19"/>
        <end position="60"/>
    </location>
</feature>
<evidence type="ECO:0000313" key="2">
    <source>
        <dbReference type="EMBL" id="KFB75479.1"/>
    </source>
</evidence>
<dbReference type="Gene3D" id="1.20.5.340">
    <property type="match status" value="1"/>
</dbReference>
<organism evidence="2 4">
    <name type="scientific">Candidatus Accumulibacter cognatus</name>
    <dbReference type="NCBI Taxonomy" id="2954383"/>
    <lineage>
        <taxon>Bacteria</taxon>
        <taxon>Pseudomonadati</taxon>
        <taxon>Pseudomonadota</taxon>
        <taxon>Betaproteobacteria</taxon>
        <taxon>Candidatus Accumulibacter</taxon>
    </lineage>
</organism>
<reference evidence="2 4" key="1">
    <citation type="submission" date="2014-02" db="EMBL/GenBank/DDBJ databases">
        <title>Expanding our view of genomic diversity in Candidatus Accumulibacter clades.</title>
        <authorList>
            <person name="Skennerton C.T."/>
            <person name="Barr J.J."/>
            <person name="Slater F.R."/>
            <person name="Bond P.L."/>
            <person name="Tyson G.W."/>
        </authorList>
    </citation>
    <scope>NUCLEOTIDE SEQUENCE [LARGE SCALE GENOMIC DNA]</scope>
    <source>
        <strain evidence="4">SK-02</strain>
    </source>
</reference>
<accession>A0A7D5SPF8</accession>
<protein>
    <recommendedName>
        <fullName evidence="6">DUF904 domain-containing protein</fullName>
    </recommendedName>
</protein>
<evidence type="ECO:0000313" key="4">
    <source>
        <dbReference type="Proteomes" id="UP000021315"/>
    </source>
</evidence>
<dbReference type="KEGG" id="acog:HWD57_11985"/>
<keyword evidence="1" id="KW-0175">Coiled coil</keyword>
<dbReference type="RefSeq" id="WP_034951807.1">
    <property type="nucleotide sequence ID" value="NZ_JDST02000084.1"/>
</dbReference>
<sequence length="66" mass="7512">MLNELNTLEIKIAQVVSLCHTLRTENEVLRQQLASLESDKERLAERMAAARARLEQLAEQLPEAKP</sequence>
<dbReference type="Proteomes" id="UP000509684">
    <property type="component" value="Chromosome"/>
</dbReference>
<evidence type="ECO:0008006" key="6">
    <source>
        <dbReference type="Google" id="ProtNLM"/>
    </source>
</evidence>
<evidence type="ECO:0000313" key="3">
    <source>
        <dbReference type="EMBL" id="QLH50423.1"/>
    </source>
</evidence>
<dbReference type="Proteomes" id="UP000021315">
    <property type="component" value="Unassembled WGS sequence"/>
</dbReference>
<dbReference type="AlphaFoldDB" id="A0A080ME26"/>